<dbReference type="PANTHER" id="PTHR36844:SF1">
    <property type="entry name" value="PROTEASE PRSW"/>
    <property type="match status" value="1"/>
</dbReference>
<sequence length="408" mass="45637">MSKNEEVTVHIDAQLNASPQSPVNNYEDYDDEDSPLQMESVLEHNHKRLGICFWFTIVAFIAILLSLFILSPISGVLSSVACFPAVMILFGLYIFKRDTLSMELSLEMFWGGVFSVVIVFIIELLIGVAYGFAVYAVGSQYIDPKDINALKELMQPKGQGIVSVAAALFNSFVVASMVEETTKYILSYRVSHEGTEKHKVFYHSGPESAMIYSAVAALGLATFENVGYVLADYFSQTNGGKTLSTLLESGIYLAILRILTAVPIHVLNGCLIGLFFWRNKGRDVSFHFLRVIWLPFIIHGLYDFILLSVSLMNSKLGGLAILLAFVMVVISSTIVYILYNRYKQLNRQNLSSSILNEVMVDSDDDEEEYDERVSNRLIKTQKVESHEDVQETPIVDLDSMSSPIIPKN</sequence>
<dbReference type="AlphaFoldDB" id="A0AAW2Z0I1"/>
<keyword evidence="2" id="KW-0378">Hydrolase</keyword>
<evidence type="ECO:0000256" key="1">
    <source>
        <dbReference type="SAM" id="Phobius"/>
    </source>
</evidence>
<feature type="transmembrane region" description="Helical" evidence="1">
    <location>
        <begin position="318"/>
        <end position="339"/>
    </location>
</feature>
<name>A0AAW2Z0I1_9EUKA</name>
<feature type="transmembrane region" description="Helical" evidence="1">
    <location>
        <begin position="108"/>
        <end position="138"/>
    </location>
</feature>
<reference evidence="2 3" key="1">
    <citation type="submission" date="2024-03" db="EMBL/GenBank/DDBJ databases">
        <title>The Acrasis kona genome and developmental transcriptomes reveal deep origins of eukaryotic multicellular pathways.</title>
        <authorList>
            <person name="Sheikh S."/>
            <person name="Fu C.-J."/>
            <person name="Brown M.W."/>
            <person name="Baldauf S.L."/>
        </authorList>
    </citation>
    <scope>NUCLEOTIDE SEQUENCE [LARGE SCALE GENOMIC DNA]</scope>
    <source>
        <strain evidence="2 3">ATCC MYA-3509</strain>
    </source>
</reference>
<dbReference type="GO" id="GO:0006508">
    <property type="term" value="P:proteolysis"/>
    <property type="evidence" value="ECO:0007669"/>
    <property type="project" value="UniProtKB-KW"/>
</dbReference>
<feature type="transmembrane region" description="Helical" evidence="1">
    <location>
        <begin position="158"/>
        <end position="178"/>
    </location>
</feature>
<dbReference type="Pfam" id="PF13367">
    <property type="entry name" value="PrsW-protease"/>
    <property type="match status" value="1"/>
</dbReference>
<accession>A0AAW2Z0I1</accession>
<gene>
    <name evidence="2" type="ORF">AKO1_014634</name>
</gene>
<keyword evidence="1" id="KW-1133">Transmembrane helix</keyword>
<evidence type="ECO:0000313" key="3">
    <source>
        <dbReference type="Proteomes" id="UP001431209"/>
    </source>
</evidence>
<dbReference type="PANTHER" id="PTHR36844">
    <property type="entry name" value="PROTEASE PRSW"/>
    <property type="match status" value="1"/>
</dbReference>
<feature type="transmembrane region" description="Helical" evidence="1">
    <location>
        <begin position="288"/>
        <end position="312"/>
    </location>
</feature>
<dbReference type="InterPro" id="IPR026898">
    <property type="entry name" value="PrsW"/>
</dbReference>
<dbReference type="GO" id="GO:0008233">
    <property type="term" value="F:peptidase activity"/>
    <property type="evidence" value="ECO:0007669"/>
    <property type="project" value="UniProtKB-KW"/>
</dbReference>
<organism evidence="2 3">
    <name type="scientific">Acrasis kona</name>
    <dbReference type="NCBI Taxonomy" id="1008807"/>
    <lineage>
        <taxon>Eukaryota</taxon>
        <taxon>Discoba</taxon>
        <taxon>Heterolobosea</taxon>
        <taxon>Tetramitia</taxon>
        <taxon>Eutetramitia</taxon>
        <taxon>Acrasidae</taxon>
        <taxon>Acrasis</taxon>
    </lineage>
</organism>
<comment type="caution">
    <text evidence="2">The sequence shown here is derived from an EMBL/GenBank/DDBJ whole genome shotgun (WGS) entry which is preliminary data.</text>
</comment>
<keyword evidence="1" id="KW-0472">Membrane</keyword>
<feature type="transmembrane region" description="Helical" evidence="1">
    <location>
        <begin position="209"/>
        <end position="231"/>
    </location>
</feature>
<dbReference type="EMBL" id="JAOPGA020000947">
    <property type="protein sequence ID" value="KAL0483296.1"/>
    <property type="molecule type" value="Genomic_DNA"/>
</dbReference>
<keyword evidence="1" id="KW-0812">Transmembrane</keyword>
<keyword evidence="3" id="KW-1185">Reference proteome</keyword>
<keyword evidence="2" id="KW-0645">Protease</keyword>
<feature type="transmembrane region" description="Helical" evidence="1">
    <location>
        <begin position="51"/>
        <end position="70"/>
    </location>
</feature>
<feature type="transmembrane region" description="Helical" evidence="1">
    <location>
        <begin position="251"/>
        <end position="276"/>
    </location>
</feature>
<protein>
    <submittedName>
        <fullName evidence="2">Protease PrsW</fullName>
    </submittedName>
</protein>
<feature type="transmembrane region" description="Helical" evidence="1">
    <location>
        <begin position="76"/>
        <end position="96"/>
    </location>
</feature>
<evidence type="ECO:0000313" key="2">
    <source>
        <dbReference type="EMBL" id="KAL0483296.1"/>
    </source>
</evidence>
<dbReference type="Proteomes" id="UP001431209">
    <property type="component" value="Unassembled WGS sequence"/>
</dbReference>
<proteinExistence type="predicted"/>